<keyword evidence="2" id="KW-1185">Reference proteome</keyword>
<dbReference type="PANTHER" id="PTHR33116">
    <property type="entry name" value="REVERSE TRANSCRIPTASE ZINC-BINDING DOMAIN-CONTAINING PROTEIN-RELATED-RELATED"/>
    <property type="match status" value="1"/>
</dbReference>
<accession>A0A392LXT1</accession>
<keyword evidence="1" id="KW-0548">Nucleotidyltransferase</keyword>
<dbReference type="GO" id="GO:0003964">
    <property type="term" value="F:RNA-directed DNA polymerase activity"/>
    <property type="evidence" value="ECO:0007669"/>
    <property type="project" value="UniProtKB-KW"/>
</dbReference>
<evidence type="ECO:0000313" key="2">
    <source>
        <dbReference type="Proteomes" id="UP000265520"/>
    </source>
</evidence>
<protein>
    <submittedName>
        <fullName evidence="1">RNA-directed DNA polymerase (Reverse transcriptase)</fullName>
    </submittedName>
</protein>
<dbReference type="AlphaFoldDB" id="A0A392LXT1"/>
<name>A0A392LXT1_9FABA</name>
<evidence type="ECO:0000313" key="1">
    <source>
        <dbReference type="EMBL" id="MCH79772.1"/>
    </source>
</evidence>
<comment type="caution">
    <text evidence="1">The sequence shown here is derived from an EMBL/GenBank/DDBJ whole genome shotgun (WGS) entry which is preliminary data.</text>
</comment>
<dbReference type="PANTHER" id="PTHR33116:SF80">
    <property type="entry name" value="REVERSE TRANSCRIPTASE ZINC-BINDING DOMAIN-CONTAINING PROTEIN"/>
    <property type="match status" value="1"/>
</dbReference>
<sequence>MLGFKIDSLPFLYLGVPIFKGKPKIPYFQPYVDKIRSKHSAWKASLRSIAGREFHLEWGSDVNKGNLVIVAWHKVCKPTSRCGLGIRCISQINRGAGLKLCWDMINSSEDWAILLKSRVLMQKGIISHHIFSSIWSSIKASHYDIMDNSTWLIGRGDYINFLLDDWSCQPLVQTVHISAKVSQFISKVYIPLEARPNILSWNDTSSGLLNFKDAFLFHGKVGHHIDWSKLIWTQLVKLVELRVKEQEVQDSSPGK</sequence>
<dbReference type="EMBL" id="LXQA010000355">
    <property type="protein sequence ID" value="MCH79772.1"/>
    <property type="molecule type" value="Genomic_DNA"/>
</dbReference>
<proteinExistence type="predicted"/>
<reference evidence="1 2" key="1">
    <citation type="journal article" date="2018" name="Front. Plant Sci.">
        <title>Red Clover (Trifolium pratense) and Zigzag Clover (T. medium) - A Picture of Genomic Similarities and Differences.</title>
        <authorList>
            <person name="Dluhosova J."/>
            <person name="Istvanek J."/>
            <person name="Nedelnik J."/>
            <person name="Repkova J."/>
        </authorList>
    </citation>
    <scope>NUCLEOTIDE SEQUENCE [LARGE SCALE GENOMIC DNA]</scope>
    <source>
        <strain evidence="2">cv. 10/8</strain>
        <tissue evidence="1">Leaf</tissue>
    </source>
</reference>
<organism evidence="1 2">
    <name type="scientific">Trifolium medium</name>
    <dbReference type="NCBI Taxonomy" id="97028"/>
    <lineage>
        <taxon>Eukaryota</taxon>
        <taxon>Viridiplantae</taxon>
        <taxon>Streptophyta</taxon>
        <taxon>Embryophyta</taxon>
        <taxon>Tracheophyta</taxon>
        <taxon>Spermatophyta</taxon>
        <taxon>Magnoliopsida</taxon>
        <taxon>eudicotyledons</taxon>
        <taxon>Gunneridae</taxon>
        <taxon>Pentapetalae</taxon>
        <taxon>rosids</taxon>
        <taxon>fabids</taxon>
        <taxon>Fabales</taxon>
        <taxon>Fabaceae</taxon>
        <taxon>Papilionoideae</taxon>
        <taxon>50 kb inversion clade</taxon>
        <taxon>NPAAA clade</taxon>
        <taxon>Hologalegina</taxon>
        <taxon>IRL clade</taxon>
        <taxon>Trifolieae</taxon>
        <taxon>Trifolium</taxon>
    </lineage>
</organism>
<gene>
    <name evidence="1" type="ORF">A2U01_0000528</name>
</gene>
<dbReference type="Proteomes" id="UP000265520">
    <property type="component" value="Unassembled WGS sequence"/>
</dbReference>
<keyword evidence="1" id="KW-0808">Transferase</keyword>
<keyword evidence="1" id="KW-0695">RNA-directed DNA polymerase</keyword>